<dbReference type="NCBIfam" id="TIGR01764">
    <property type="entry name" value="excise"/>
    <property type="match status" value="1"/>
</dbReference>
<protein>
    <recommendedName>
        <fullName evidence="1">Helix-turn-helix domain-containing protein</fullName>
    </recommendedName>
</protein>
<sequence>MSQFLLTLIKMVNKLRKNYFSISELAEILGISRVAVFKKIKKGEIRAERFGRLWLIKDEELRNILGKTLTSAQKKFLEKVVKRTVNEYGETLRLLGNE</sequence>
<accession>A0A2M6YPK4</accession>
<dbReference type="Proteomes" id="UP000229559">
    <property type="component" value="Unassembled WGS sequence"/>
</dbReference>
<dbReference type="EMBL" id="PEXA01000059">
    <property type="protein sequence ID" value="PIU33047.1"/>
    <property type="molecule type" value="Genomic_DNA"/>
</dbReference>
<proteinExistence type="predicted"/>
<dbReference type="GO" id="GO:0003677">
    <property type="term" value="F:DNA binding"/>
    <property type="evidence" value="ECO:0007669"/>
    <property type="project" value="InterPro"/>
</dbReference>
<dbReference type="InterPro" id="IPR010093">
    <property type="entry name" value="SinI_DNA-bd"/>
</dbReference>
<reference evidence="3" key="1">
    <citation type="submission" date="2017-09" db="EMBL/GenBank/DDBJ databases">
        <title>Depth-based differentiation of microbial function through sediment-hosted aquifers and enrichment of novel symbionts in the deep terrestrial subsurface.</title>
        <authorList>
            <person name="Probst A.J."/>
            <person name="Ladd B."/>
            <person name="Jarett J.K."/>
            <person name="Geller-Mcgrath D.E."/>
            <person name="Sieber C.M.K."/>
            <person name="Emerson J.B."/>
            <person name="Anantharaman K."/>
            <person name="Thomas B.C."/>
            <person name="Malmstrom R."/>
            <person name="Stieglmeier M."/>
            <person name="Klingl A."/>
            <person name="Woyke T."/>
            <person name="Ryan C.M."/>
            <person name="Banfield J.F."/>
        </authorList>
    </citation>
    <scope>NUCLEOTIDE SEQUENCE [LARGE SCALE GENOMIC DNA]</scope>
</reference>
<feature type="domain" description="Helix-turn-helix" evidence="1">
    <location>
        <begin position="19"/>
        <end position="62"/>
    </location>
</feature>
<dbReference type="Pfam" id="PF12728">
    <property type="entry name" value="HTH_17"/>
    <property type="match status" value="1"/>
</dbReference>
<dbReference type="InterPro" id="IPR041657">
    <property type="entry name" value="HTH_17"/>
</dbReference>
<dbReference type="Gene3D" id="1.10.10.60">
    <property type="entry name" value="Homeodomain-like"/>
    <property type="match status" value="1"/>
</dbReference>
<name>A0A2M6YPK4_9BACT</name>
<organism evidence="2 3">
    <name type="scientific">Candidatus Shapirobacteria bacterium CG07_land_8_20_14_0_80_39_12</name>
    <dbReference type="NCBI Taxonomy" id="1974480"/>
    <lineage>
        <taxon>Bacteria</taxon>
        <taxon>Candidatus Shapironibacteriota</taxon>
    </lineage>
</organism>
<comment type="caution">
    <text evidence="2">The sequence shown here is derived from an EMBL/GenBank/DDBJ whole genome shotgun (WGS) entry which is preliminary data.</text>
</comment>
<evidence type="ECO:0000259" key="1">
    <source>
        <dbReference type="Pfam" id="PF12728"/>
    </source>
</evidence>
<evidence type="ECO:0000313" key="3">
    <source>
        <dbReference type="Proteomes" id="UP000229559"/>
    </source>
</evidence>
<gene>
    <name evidence="2" type="ORF">COT04_02120</name>
</gene>
<evidence type="ECO:0000313" key="2">
    <source>
        <dbReference type="EMBL" id="PIU33047.1"/>
    </source>
</evidence>
<dbReference type="AlphaFoldDB" id="A0A2M6YPK4"/>